<dbReference type="RefSeq" id="WP_158067998.1">
    <property type="nucleotide sequence ID" value="NZ_CP042829.1"/>
</dbReference>
<dbReference type="GO" id="GO:0004497">
    <property type="term" value="F:monooxygenase activity"/>
    <property type="evidence" value="ECO:0007669"/>
    <property type="project" value="UniProtKB-KW"/>
</dbReference>
<accession>A0ABX6C6I1</accession>
<keyword evidence="2" id="KW-0288">FMN</keyword>
<dbReference type="Pfam" id="PF03060">
    <property type="entry name" value="NMO"/>
    <property type="match status" value="1"/>
</dbReference>
<keyword evidence="5" id="KW-1185">Reference proteome</keyword>
<dbReference type="Proteomes" id="UP000326331">
    <property type="component" value="Chromosome"/>
</dbReference>
<proteinExistence type="predicted"/>
<dbReference type="PANTHER" id="PTHR32332:SF20">
    <property type="entry name" value="2-NITROPROPANE DIOXYGENASE-LIKE PROTEIN"/>
    <property type="match status" value="1"/>
</dbReference>
<evidence type="ECO:0000256" key="3">
    <source>
        <dbReference type="ARBA" id="ARBA00023002"/>
    </source>
</evidence>
<dbReference type="PANTHER" id="PTHR32332">
    <property type="entry name" value="2-NITROPROPANE DIOXYGENASE"/>
    <property type="match status" value="1"/>
</dbReference>
<evidence type="ECO:0000313" key="5">
    <source>
        <dbReference type="Proteomes" id="UP000326331"/>
    </source>
</evidence>
<dbReference type="CDD" id="cd04730">
    <property type="entry name" value="NPD_like"/>
    <property type="match status" value="1"/>
</dbReference>
<keyword evidence="4" id="KW-0503">Monooxygenase</keyword>
<evidence type="ECO:0000256" key="1">
    <source>
        <dbReference type="ARBA" id="ARBA00022630"/>
    </source>
</evidence>
<evidence type="ECO:0000256" key="2">
    <source>
        <dbReference type="ARBA" id="ARBA00022643"/>
    </source>
</evidence>
<gene>
    <name evidence="4" type="ORF">Tbon_12450</name>
</gene>
<dbReference type="InterPro" id="IPR004136">
    <property type="entry name" value="NMO"/>
</dbReference>
<keyword evidence="1" id="KW-0285">Flavoprotein</keyword>
<evidence type="ECO:0000313" key="4">
    <source>
        <dbReference type="EMBL" id="QFG04056.1"/>
    </source>
</evidence>
<sequence>MGRPVLRTELCDLLGIEYPVILAGMGPVAGGLTGPVATAPLVAAVSNAGGLGVIGGAGFSAERLREEIRKVRSMTDKPFGVDLLLPSNYMGGAAGGEMPRDPRELIPAATREALKKIVEDLGVPWQEMPREPAAEPRRPRSGGMSDEQMEVVIEEKVPVFASGLGSPAPWLDRLKANGTKVLALVGNVKNAKRVAAAGADIVVAQGTEAGGHTGRVATMALVPQVVDAVAPTPVVAAGGIADGRGIVAALALGAIGVWCGTAFLVSEEANQPDLQKQRILAATDEDTRVTRLYSGKTMRNITNPLIEAWEAAGIQALPMGLQGLLIQDLVYSCRKAGREDLLMNAAGQISGMLNRIRPAADILHDMVAQAARILARDLPARVTAIPES</sequence>
<organism evidence="4 5">
    <name type="scientific">Tepidiforma bonchosmolovskayae</name>
    <dbReference type="NCBI Taxonomy" id="2601677"/>
    <lineage>
        <taxon>Bacteria</taxon>
        <taxon>Bacillati</taxon>
        <taxon>Chloroflexota</taxon>
        <taxon>Tepidiformia</taxon>
        <taxon>Tepidiformales</taxon>
        <taxon>Tepidiformaceae</taxon>
        <taxon>Tepidiforma</taxon>
    </lineage>
</organism>
<dbReference type="SUPFAM" id="SSF51412">
    <property type="entry name" value="Inosine monophosphate dehydrogenase (IMPDH)"/>
    <property type="match status" value="1"/>
</dbReference>
<dbReference type="EMBL" id="CP042829">
    <property type="protein sequence ID" value="QFG04056.1"/>
    <property type="molecule type" value="Genomic_DNA"/>
</dbReference>
<keyword evidence="3" id="KW-0560">Oxidoreductase</keyword>
<reference evidence="4 5" key="1">
    <citation type="submission" date="2019-10" db="EMBL/GenBank/DDBJ databases">
        <title>Thermopilla bonchosmolovskayae gen. nov., sp. nov., a moderately thermophilic Chloroflexi bacterium from a Chukotka hot spring (Arctic, Russia), representing a novel classis Thermopillaia, which include previously uncultivated lineage OLB14.</title>
        <authorList>
            <person name="Kochetkova T.V."/>
            <person name="Zayulina K.S."/>
            <person name="Zhigarkov V.S."/>
            <person name="Minaev N.V."/>
            <person name="Novikov A."/>
            <person name="Toshchakov S.V."/>
            <person name="Elcheninov A.G."/>
            <person name="Kublanov I.V."/>
        </authorList>
    </citation>
    <scope>NUCLEOTIDE SEQUENCE [LARGE SCALE GENOMIC DNA]</scope>
    <source>
        <strain evidence="4 5">3753O</strain>
    </source>
</reference>
<dbReference type="InterPro" id="IPR013785">
    <property type="entry name" value="Aldolase_TIM"/>
</dbReference>
<dbReference type="Gene3D" id="3.20.20.70">
    <property type="entry name" value="Aldolase class I"/>
    <property type="match status" value="1"/>
</dbReference>
<protein>
    <submittedName>
        <fullName evidence="4">Nitronate monooxygenase</fullName>
    </submittedName>
</protein>
<name>A0ABX6C6I1_9CHLR</name>